<evidence type="ECO:0000256" key="1">
    <source>
        <dbReference type="ARBA" id="ARBA00000085"/>
    </source>
</evidence>
<dbReference type="PANTHER" id="PTHR43547">
    <property type="entry name" value="TWO-COMPONENT HISTIDINE KINASE"/>
    <property type="match status" value="1"/>
</dbReference>
<dbReference type="PROSITE" id="PS50109">
    <property type="entry name" value="HIS_KIN"/>
    <property type="match status" value="1"/>
</dbReference>
<keyword evidence="5" id="KW-0418">Kinase</keyword>
<dbReference type="Gene3D" id="3.30.565.10">
    <property type="entry name" value="Histidine kinase-like ATPase, C-terminal domain"/>
    <property type="match status" value="1"/>
</dbReference>
<dbReference type="OrthoDB" id="9812260at2"/>
<comment type="catalytic activity">
    <reaction evidence="1">
        <text>ATP + protein L-histidine = ADP + protein N-phospho-L-histidine.</text>
        <dbReference type="EC" id="2.7.13.3"/>
    </reaction>
</comment>
<dbReference type="EC" id="2.7.13.3" evidence="2"/>
<dbReference type="Pfam" id="PF02518">
    <property type="entry name" value="HATPase_c"/>
    <property type="match status" value="1"/>
</dbReference>
<dbReference type="SMART" id="SM00387">
    <property type="entry name" value="HATPase_c"/>
    <property type="match status" value="1"/>
</dbReference>
<keyword evidence="5" id="KW-0808">Transferase</keyword>
<dbReference type="InterPro" id="IPR004358">
    <property type="entry name" value="Sig_transdc_His_kin-like_C"/>
</dbReference>
<dbReference type="EMBL" id="LNYS01000002">
    <property type="protein sequence ID" value="KTD52636.1"/>
    <property type="molecule type" value="Genomic_DNA"/>
</dbReference>
<dbReference type="CDD" id="cd00075">
    <property type="entry name" value="HATPase"/>
    <property type="match status" value="1"/>
</dbReference>
<dbReference type="GO" id="GO:0000155">
    <property type="term" value="F:phosphorelay sensor kinase activity"/>
    <property type="evidence" value="ECO:0007669"/>
    <property type="project" value="TreeGrafter"/>
</dbReference>
<dbReference type="PATRIC" id="fig|45073.5.peg.94"/>
<feature type="domain" description="Histidine kinase" evidence="4">
    <location>
        <begin position="17"/>
        <end position="227"/>
    </location>
</feature>
<dbReference type="InterPro" id="IPR005467">
    <property type="entry name" value="His_kinase_dom"/>
</dbReference>
<sequence length="230" mass="26089">MTNFKDELCIREESLSLLSHELKNSLACSKMNAQTGKILIEQGKFEEIKRNNLFDTWLEQIETFENLIDSILDTRAISEGFLFFKPQKIDLNKLLLKITKRFDSKVSYKGISMVGFWDPFRIEQIVTNLITNALKYGKGNPVNVQLLADKAGILKIMVQDFGIGIAPEDREKIFKKFERVNHKSAVRGLGLGLYIVNQIVAAMGGDIFLESEVGIGSTFWVTLPIPKEQE</sequence>
<evidence type="ECO:0000256" key="3">
    <source>
        <dbReference type="ARBA" id="ARBA00022553"/>
    </source>
</evidence>
<keyword evidence="3" id="KW-0597">Phosphoprotein</keyword>
<dbReference type="STRING" id="45073.Lqui_0089"/>
<dbReference type="InterPro" id="IPR036890">
    <property type="entry name" value="HATPase_C_sf"/>
</dbReference>
<organism evidence="5 6">
    <name type="scientific">Legionella quinlivanii</name>
    <dbReference type="NCBI Taxonomy" id="45073"/>
    <lineage>
        <taxon>Bacteria</taxon>
        <taxon>Pseudomonadati</taxon>
        <taxon>Pseudomonadota</taxon>
        <taxon>Gammaproteobacteria</taxon>
        <taxon>Legionellales</taxon>
        <taxon>Legionellaceae</taxon>
        <taxon>Legionella</taxon>
    </lineage>
</organism>
<dbReference type="Proteomes" id="UP000054618">
    <property type="component" value="Unassembled WGS sequence"/>
</dbReference>
<evidence type="ECO:0000313" key="5">
    <source>
        <dbReference type="EMBL" id="KTD52636.1"/>
    </source>
</evidence>
<dbReference type="PANTHER" id="PTHR43547:SF2">
    <property type="entry name" value="HYBRID SIGNAL TRANSDUCTION HISTIDINE KINASE C"/>
    <property type="match status" value="1"/>
</dbReference>
<dbReference type="RefSeq" id="WP_058506228.1">
    <property type="nucleotide sequence ID" value="NZ_CAAAIK010000018.1"/>
</dbReference>
<protein>
    <recommendedName>
        <fullName evidence="2">histidine kinase</fullName>
        <ecNumber evidence="2">2.7.13.3</ecNumber>
    </recommendedName>
</protein>
<dbReference type="AlphaFoldDB" id="A0A0W0Y6R3"/>
<accession>A0A0W0Y6R3</accession>
<evidence type="ECO:0000256" key="2">
    <source>
        <dbReference type="ARBA" id="ARBA00012438"/>
    </source>
</evidence>
<gene>
    <name evidence="5" type="primary">barA_2</name>
    <name evidence="5" type="ORF">Lqui_0089</name>
</gene>
<proteinExistence type="predicted"/>
<comment type="caution">
    <text evidence="5">The sequence shown here is derived from an EMBL/GenBank/DDBJ whole genome shotgun (WGS) entry which is preliminary data.</text>
</comment>
<dbReference type="Gene3D" id="1.10.287.130">
    <property type="match status" value="1"/>
</dbReference>
<name>A0A0W0Y6R3_9GAMM</name>
<evidence type="ECO:0000259" key="4">
    <source>
        <dbReference type="PROSITE" id="PS50109"/>
    </source>
</evidence>
<evidence type="ECO:0000313" key="6">
    <source>
        <dbReference type="Proteomes" id="UP000054618"/>
    </source>
</evidence>
<keyword evidence="6" id="KW-1185">Reference proteome</keyword>
<dbReference type="PRINTS" id="PR00344">
    <property type="entry name" value="BCTRLSENSOR"/>
</dbReference>
<dbReference type="InterPro" id="IPR003594">
    <property type="entry name" value="HATPase_dom"/>
</dbReference>
<reference evidence="5 6" key="1">
    <citation type="submission" date="2015-11" db="EMBL/GenBank/DDBJ databases">
        <title>Genomic analysis of 38 Legionella species identifies large and diverse effector repertoires.</title>
        <authorList>
            <person name="Burstein D."/>
            <person name="Amaro F."/>
            <person name="Zusman T."/>
            <person name="Lifshitz Z."/>
            <person name="Cohen O."/>
            <person name="Gilbert J.A."/>
            <person name="Pupko T."/>
            <person name="Shuman H.A."/>
            <person name="Segal G."/>
        </authorList>
    </citation>
    <scope>NUCLEOTIDE SEQUENCE [LARGE SCALE GENOMIC DNA]</scope>
    <source>
        <strain evidence="5 6">CDC#1442-AUS-E</strain>
    </source>
</reference>
<dbReference type="SUPFAM" id="SSF55874">
    <property type="entry name" value="ATPase domain of HSP90 chaperone/DNA topoisomerase II/histidine kinase"/>
    <property type="match status" value="1"/>
</dbReference>